<reference evidence="5" key="1">
    <citation type="submission" date="2025-08" db="UniProtKB">
        <authorList>
            <consortium name="Ensembl"/>
        </authorList>
    </citation>
    <scope>IDENTIFICATION</scope>
</reference>
<evidence type="ECO:0000256" key="1">
    <source>
        <dbReference type="ARBA" id="ARBA00023157"/>
    </source>
</evidence>
<dbReference type="Proteomes" id="UP000694569">
    <property type="component" value="Unplaced"/>
</dbReference>
<dbReference type="SMART" id="SM00214">
    <property type="entry name" value="VWC"/>
    <property type="match status" value="5"/>
</dbReference>
<dbReference type="PROSITE" id="PS01208">
    <property type="entry name" value="VWFC_1"/>
    <property type="match status" value="1"/>
</dbReference>
<dbReference type="OrthoDB" id="9909375at2759"/>
<dbReference type="AlphaFoldDB" id="A0A8C5WM88"/>
<evidence type="ECO:0000256" key="2">
    <source>
        <dbReference type="PROSITE-ProRule" id="PRU00039"/>
    </source>
</evidence>
<dbReference type="PROSITE" id="PS01225">
    <property type="entry name" value="CTCK_2"/>
    <property type="match status" value="1"/>
</dbReference>
<feature type="domain" description="CTCK" evidence="3">
    <location>
        <begin position="603"/>
        <end position="696"/>
    </location>
</feature>
<name>A0A8C5WM88_9ANUR</name>
<dbReference type="SMART" id="SM00041">
    <property type="entry name" value="CT"/>
    <property type="match status" value="1"/>
</dbReference>
<accession>A0A8C5WM88</accession>
<evidence type="ECO:0000313" key="6">
    <source>
        <dbReference type="Proteomes" id="UP000694569"/>
    </source>
</evidence>
<dbReference type="Ensembl" id="ENSLLET00000050138.1">
    <property type="protein sequence ID" value="ENSLLEP00000048253.1"/>
    <property type="gene ID" value="ENSLLEG00000030440.1"/>
</dbReference>
<dbReference type="GeneTree" id="ENSGT01120000273585"/>
<dbReference type="InterPro" id="IPR006207">
    <property type="entry name" value="Cys_knot_C"/>
</dbReference>
<dbReference type="InterPro" id="IPR001007">
    <property type="entry name" value="VWF_dom"/>
</dbReference>
<keyword evidence="6" id="KW-1185">Reference proteome</keyword>
<evidence type="ECO:0000259" key="3">
    <source>
        <dbReference type="PROSITE" id="PS01225"/>
    </source>
</evidence>
<dbReference type="SMART" id="SM00215">
    <property type="entry name" value="VWC_out"/>
    <property type="match status" value="1"/>
</dbReference>
<proteinExistence type="predicted"/>
<feature type="domain" description="VWFC" evidence="4">
    <location>
        <begin position="41"/>
        <end position="110"/>
    </location>
</feature>
<evidence type="ECO:0000313" key="5">
    <source>
        <dbReference type="Ensembl" id="ENSLLEP00000048253.1"/>
    </source>
</evidence>
<evidence type="ECO:0000259" key="4">
    <source>
        <dbReference type="PROSITE" id="PS50184"/>
    </source>
</evidence>
<comment type="caution">
    <text evidence="2">Lacks conserved residue(s) required for the propagation of feature annotation.</text>
</comment>
<protein>
    <submittedName>
        <fullName evidence="5">Uncharacterized protein</fullName>
    </submittedName>
</protein>
<organism evidence="5 6">
    <name type="scientific">Leptobrachium leishanense</name>
    <name type="common">Leishan spiny toad</name>
    <dbReference type="NCBI Taxonomy" id="445787"/>
    <lineage>
        <taxon>Eukaryota</taxon>
        <taxon>Metazoa</taxon>
        <taxon>Chordata</taxon>
        <taxon>Craniata</taxon>
        <taxon>Vertebrata</taxon>
        <taxon>Euteleostomi</taxon>
        <taxon>Amphibia</taxon>
        <taxon>Batrachia</taxon>
        <taxon>Anura</taxon>
        <taxon>Pelobatoidea</taxon>
        <taxon>Megophryidae</taxon>
        <taxon>Leptobrachium</taxon>
    </lineage>
</organism>
<reference evidence="5" key="2">
    <citation type="submission" date="2025-09" db="UniProtKB">
        <authorList>
            <consortium name="Ensembl"/>
        </authorList>
    </citation>
    <scope>IDENTIFICATION</scope>
</reference>
<sequence length="697" mass="76975">MEKKDVGTFNCPHYKEPDCGEEILPMKIYENKDCCFRPICPVCETNNGITYKADAKWVENCQECTCIGMNMAISCEPLLCIPEPPVECGTGFELVDIIVPPECCPVSECRCNPNLCPEINLSCMVGHEPVLIPSECCLDISCVLKKVCVKDGIEYQPDTRIPSPPGSCEEYYCTNELDETSGFYIVSETTQICNTLCAPGQVYQGLPEQCCGKCVQVACVVTVPEIPDIDFTTPSEGYKIIPPGEVWYPTEDKCTGYTCAQVEGQLSTIVVNENCIHLGPESCEPGEDYRKHSGECCGHCVQLACVIIAASGRIIFLMENGTWTQDNKTCTSYACHRINGKLSTIATEIKCLHQSQEDCKTGEKYEIIAGQCCGHCVKTACVITSSSGEFNIIKAGVVFYSKDDVCTSYKCVNVSGQLEVVQEVETCAYKTADSCKPGSVFNKPGNQCCGTCVETLCFILTPSGEVKLLMVNDIWYPSNDSCTYYKCVQSEGQFFAVIVTQNCRYKSENDCNRNEEYVKLPKECCGICVKNSCFITTATGATKILKVGETWTPENDKCITYSCIGSQGQVVTSVMNKICPVITEKDCESGTMEMTSDGCCRVCKASKVCRRMFNSTLIEKNGCKLVENVPYCKGICAPSMTSLSPESGRMRDECECCTSTKVSQRQIRLQCPYDKRPLTHTYDYIENCDCKTVRCRD</sequence>
<dbReference type="PROSITE" id="PS50184">
    <property type="entry name" value="VWFC_2"/>
    <property type="match status" value="1"/>
</dbReference>
<keyword evidence="1" id="KW-1015">Disulfide bond</keyword>